<dbReference type="PANTHER" id="PTHR37466">
    <property type="entry name" value="SLR1628 PROTEIN"/>
    <property type="match status" value="1"/>
</dbReference>
<dbReference type="Pfam" id="PF09996">
    <property type="entry name" value="DUF2237"/>
    <property type="match status" value="1"/>
</dbReference>
<dbReference type="AlphaFoldDB" id="A0A6C0IWB7"/>
<dbReference type="EMBL" id="MN740280">
    <property type="protein sequence ID" value="QHT97558.1"/>
    <property type="molecule type" value="Genomic_DNA"/>
</dbReference>
<name>A0A6C0IWB7_9ZZZZ</name>
<reference evidence="1" key="1">
    <citation type="journal article" date="2020" name="Nature">
        <title>Giant virus diversity and host interactions through global metagenomics.</title>
        <authorList>
            <person name="Schulz F."/>
            <person name="Roux S."/>
            <person name="Paez-Espino D."/>
            <person name="Jungbluth S."/>
            <person name="Walsh D.A."/>
            <person name="Denef V.J."/>
            <person name="McMahon K.D."/>
            <person name="Konstantinidis K.T."/>
            <person name="Eloe-Fadrosh E.A."/>
            <person name="Kyrpides N.C."/>
            <person name="Woyke T."/>
        </authorList>
    </citation>
    <scope>NUCLEOTIDE SEQUENCE</scope>
    <source>
        <strain evidence="1">GVMAG-M-3300025138-11</strain>
    </source>
</reference>
<dbReference type="InterPro" id="IPR018714">
    <property type="entry name" value="DUF2237"/>
</dbReference>
<organism evidence="1">
    <name type="scientific">viral metagenome</name>
    <dbReference type="NCBI Taxonomy" id="1070528"/>
    <lineage>
        <taxon>unclassified sequences</taxon>
        <taxon>metagenomes</taxon>
        <taxon>organismal metagenomes</taxon>
    </lineage>
</organism>
<dbReference type="PANTHER" id="PTHR37466:SF1">
    <property type="entry name" value="SLR1628 PROTEIN"/>
    <property type="match status" value="1"/>
</dbReference>
<protein>
    <submittedName>
        <fullName evidence="1">Uncharacterized protein</fullName>
    </submittedName>
</protein>
<dbReference type="Gene3D" id="3.30.56.110">
    <property type="entry name" value="Protein of unknown function DUF2237"/>
    <property type="match status" value="1"/>
</dbReference>
<accession>A0A6C0IWB7</accession>
<sequence>MSALEIIKAHMTKFKNLNNNNSIKFAYYYASPENKSNTGPLQNFNKMIKLSYPQLLDFDSYILGDVIKNTKKIYIRDIIAVKNTIMTKFRFKLSKQVGNDLGEFKYDKFHKIYLKNVWRVDSVLRAGDKQLNIFDKPLEVCSKNPLTGYYRDGYCKTDSTDFGSHTVCAQVNNRFLNYTKNKGNDLTLPNTKYNFGGLKDGDYWCLCANRYKEAHQDGIKLKTKKRATHKKTLNYLNIADL</sequence>
<evidence type="ECO:0000313" key="1">
    <source>
        <dbReference type="EMBL" id="QHT97558.1"/>
    </source>
</evidence>
<proteinExistence type="predicted"/>